<name>A0A0E2EIF9_TREDN</name>
<dbReference type="InterPro" id="IPR011990">
    <property type="entry name" value="TPR-like_helical_dom_sf"/>
</dbReference>
<feature type="repeat" description="NHL" evidence="3">
    <location>
        <begin position="228"/>
        <end position="271"/>
    </location>
</feature>
<dbReference type="SUPFAM" id="SSF48452">
    <property type="entry name" value="TPR-like"/>
    <property type="match status" value="1"/>
</dbReference>
<dbReference type="InterPro" id="IPR002035">
    <property type="entry name" value="VWF_A"/>
</dbReference>
<evidence type="ECO:0000256" key="4">
    <source>
        <dbReference type="SAM" id="SignalP"/>
    </source>
</evidence>
<evidence type="ECO:0000259" key="5">
    <source>
        <dbReference type="PROSITE" id="PS50234"/>
    </source>
</evidence>
<feature type="repeat" description="TPR" evidence="2">
    <location>
        <begin position="41"/>
        <end position="74"/>
    </location>
</feature>
<dbReference type="SUPFAM" id="SSF101898">
    <property type="entry name" value="NHL repeat"/>
    <property type="match status" value="1"/>
</dbReference>
<protein>
    <recommendedName>
        <fullName evidence="5">VWFA domain-containing protein</fullName>
    </recommendedName>
</protein>
<dbReference type="HOGENOM" id="CLU_025265_0_0_12"/>
<dbReference type="InterPro" id="IPR019734">
    <property type="entry name" value="TPR_rpt"/>
</dbReference>
<proteinExistence type="predicted"/>
<dbReference type="PROSITE" id="PS50234">
    <property type="entry name" value="VWFA"/>
    <property type="match status" value="1"/>
</dbReference>
<gene>
    <name evidence="6" type="ORF">HMPREF9726_00987</name>
</gene>
<dbReference type="GO" id="GO:0008270">
    <property type="term" value="F:zinc ion binding"/>
    <property type="evidence" value="ECO:0007669"/>
    <property type="project" value="UniProtKB-KW"/>
</dbReference>
<dbReference type="PANTHER" id="PTHR24104:SF25">
    <property type="entry name" value="PROTEIN LIN-41"/>
    <property type="match status" value="1"/>
</dbReference>
<dbReference type="CDD" id="cd05819">
    <property type="entry name" value="NHL"/>
    <property type="match status" value="1"/>
</dbReference>
<organism evidence="6">
    <name type="scientific">Treponema denticola H-22</name>
    <dbReference type="NCBI Taxonomy" id="999432"/>
    <lineage>
        <taxon>Bacteria</taxon>
        <taxon>Pseudomonadati</taxon>
        <taxon>Spirochaetota</taxon>
        <taxon>Spirochaetia</taxon>
        <taxon>Spirochaetales</taxon>
        <taxon>Treponemataceae</taxon>
        <taxon>Treponema</taxon>
    </lineage>
</organism>
<dbReference type="InterPro" id="IPR001258">
    <property type="entry name" value="NHL_repeat"/>
</dbReference>
<accession>A0A0E2EIF9</accession>
<keyword evidence="1" id="KW-0677">Repeat</keyword>
<dbReference type="Proteomes" id="UP000011705">
    <property type="component" value="Chromosome"/>
</dbReference>
<evidence type="ECO:0000256" key="3">
    <source>
        <dbReference type="PROSITE-ProRule" id="PRU00504"/>
    </source>
</evidence>
<dbReference type="InterPro" id="IPR011042">
    <property type="entry name" value="6-blade_b-propeller_TolB-like"/>
</dbReference>
<dbReference type="AlphaFoldDB" id="A0A0E2EIF9"/>
<feature type="domain" description="VWFA" evidence="5">
    <location>
        <begin position="470"/>
        <end position="640"/>
    </location>
</feature>
<dbReference type="PROSITE" id="PS50005">
    <property type="entry name" value="TPR"/>
    <property type="match status" value="1"/>
</dbReference>
<feature type="signal peptide" evidence="4">
    <location>
        <begin position="1"/>
        <end position="24"/>
    </location>
</feature>
<dbReference type="Gene3D" id="1.25.40.10">
    <property type="entry name" value="Tetratricopeptide repeat domain"/>
    <property type="match status" value="1"/>
</dbReference>
<evidence type="ECO:0000256" key="1">
    <source>
        <dbReference type="ARBA" id="ARBA00022737"/>
    </source>
</evidence>
<reference evidence="6" key="1">
    <citation type="submission" date="2012-01" db="EMBL/GenBank/DDBJ databases">
        <title>The Genome Sequence of Treponema denticola H-22.</title>
        <authorList>
            <consortium name="The Broad Institute Genome Sequencing Platform"/>
            <person name="Earl A."/>
            <person name="Ward D."/>
            <person name="Feldgarden M."/>
            <person name="Gevers D."/>
            <person name="Blanton J.M."/>
            <person name="Fenno C.J."/>
            <person name="Baranova O.V."/>
            <person name="Mathney J."/>
            <person name="Dewhirst F.E."/>
            <person name="Izard J."/>
            <person name="Young S.K."/>
            <person name="Zeng Q."/>
            <person name="Gargeya S."/>
            <person name="Fitzgerald M."/>
            <person name="Haas B."/>
            <person name="Abouelleil A."/>
            <person name="Alvarado L."/>
            <person name="Arachchi H.M."/>
            <person name="Berlin A."/>
            <person name="Chapman S.B."/>
            <person name="Gearin G."/>
            <person name="Goldberg J."/>
            <person name="Griggs A."/>
            <person name="Gujja S."/>
            <person name="Hansen M."/>
            <person name="Heiman D."/>
            <person name="Howarth C."/>
            <person name="Larimer J."/>
            <person name="Lui A."/>
            <person name="MacDonald P.J.P."/>
            <person name="McCowen C."/>
            <person name="Montmayeur A."/>
            <person name="Murphy C."/>
            <person name="Neiman D."/>
            <person name="Pearson M."/>
            <person name="Priest M."/>
            <person name="Roberts A."/>
            <person name="Saif S."/>
            <person name="Shea T."/>
            <person name="Sisk P."/>
            <person name="Stolte C."/>
            <person name="Sykes S."/>
            <person name="Wortman J."/>
            <person name="Nusbaum C."/>
            <person name="Birren B."/>
        </authorList>
    </citation>
    <scope>NUCLEOTIDE SEQUENCE [LARGE SCALE GENOMIC DNA]</scope>
    <source>
        <strain evidence="6">H-22</strain>
    </source>
</reference>
<keyword evidence="4" id="KW-0732">Signal</keyword>
<evidence type="ECO:0000256" key="2">
    <source>
        <dbReference type="PROSITE-ProRule" id="PRU00339"/>
    </source>
</evidence>
<sequence length="684" mass="75060">MKFGRKCRIIVFISLVLFTLPVFSQDKNFTDKPSSSDKRVASEEFRRGVQAYYRGTFNEAILLFEKALSYLPDESLILDWLGKAYYSSGVEGAALTQWELAEAAGYGGMLLKNKIEILKESRSLTPYSSDNIKYVENSSFSSKNGTVELFRQPLSIAAVSDGSFWMTAYGSNELLHFNVNGIILDRTKGPIQGFDRPFDVIALSDGNLLVSEFAADRLSLLDKNGSFIKSFGTRGRGNGEFIGPQFLAEDEYGNIYVCDFGNARIVVFSSAGEPLFTFGKKSGLFGGFTAPAGIAVVDGLVYIADAIKGAVYTFDTAGNFVQSLLPEGTLKQIESLREWNGNLVASAGNKAYLIDIAFSTVSELTSLGNVPTKITAAVPDVNGSLLLIDHKNQTVEITSRINELAGGLFVLIKKVYSDKFPEVLVEVSVQNRDGKQIVGLTQDNFIITEGNRPVADYSLTGSSYLNKTCDIAVIVERSPNSLKEKALIEAALKEIAEAMQGRGKISLISASSIPALEGKFSPADLITLPNRIKTPASSDWKLDLALRLAVGELINAEQKRAVLFLNFSDPNSDNFKQYNLNDLASYMKNNNIRFYPISLKKGAPASEMSYLAKKTGGKTSYIYAERGLKPLIDDIIEKPLGMYQLKYTSTMSTDFGRSFLPVEVEVQLLERSGRDEIGYFAPLE</sequence>
<dbReference type="RefSeq" id="WP_002683904.1">
    <property type="nucleotide sequence ID" value="NZ_CM001795.1"/>
</dbReference>
<dbReference type="SUPFAM" id="SSF53300">
    <property type="entry name" value="vWA-like"/>
    <property type="match status" value="1"/>
</dbReference>
<dbReference type="PANTHER" id="PTHR24104">
    <property type="entry name" value="E3 UBIQUITIN-PROTEIN LIGASE NHLRC1-RELATED"/>
    <property type="match status" value="1"/>
</dbReference>
<dbReference type="EMBL" id="AGDV01000009">
    <property type="protein sequence ID" value="EMB34238.1"/>
    <property type="molecule type" value="Genomic_DNA"/>
</dbReference>
<dbReference type="InterPro" id="IPR036465">
    <property type="entry name" value="vWFA_dom_sf"/>
</dbReference>
<comment type="caution">
    <text evidence="6">The sequence shown here is derived from an EMBL/GenBank/DDBJ whole genome shotgun (WGS) entry which is preliminary data.</text>
</comment>
<dbReference type="InterPro" id="IPR050952">
    <property type="entry name" value="TRIM-NHL_E3_ligases"/>
</dbReference>
<keyword evidence="2" id="KW-0802">TPR repeat</keyword>
<evidence type="ECO:0000313" key="6">
    <source>
        <dbReference type="EMBL" id="EMB34238.1"/>
    </source>
</evidence>
<dbReference type="Gene3D" id="2.120.10.30">
    <property type="entry name" value="TolB, C-terminal domain"/>
    <property type="match status" value="2"/>
</dbReference>
<feature type="chain" id="PRO_5002393685" description="VWFA domain-containing protein" evidence="4">
    <location>
        <begin position="25"/>
        <end position="684"/>
    </location>
</feature>
<dbReference type="Gene3D" id="3.40.50.410">
    <property type="entry name" value="von Willebrand factor, type A domain"/>
    <property type="match status" value="1"/>
</dbReference>
<dbReference type="PATRIC" id="fig|999432.5.peg.1026"/>
<dbReference type="PROSITE" id="PS51125">
    <property type="entry name" value="NHL"/>
    <property type="match status" value="1"/>
</dbReference>